<comment type="caution">
    <text evidence="4">The sequence shown here is derived from an EMBL/GenBank/DDBJ whole genome shotgun (WGS) entry which is preliminary data.</text>
</comment>
<protein>
    <submittedName>
        <fullName evidence="4">DUF1624 domain-containing protein</fullName>
    </submittedName>
</protein>
<evidence type="ECO:0000313" key="5">
    <source>
        <dbReference type="Proteomes" id="UP000475582"/>
    </source>
</evidence>
<feature type="transmembrane region" description="Helical" evidence="2">
    <location>
        <begin position="151"/>
        <end position="168"/>
    </location>
</feature>
<feature type="transmembrane region" description="Helical" evidence="2">
    <location>
        <begin position="369"/>
        <end position="389"/>
    </location>
</feature>
<sequence length="398" mass="44538">MQRGEWRHRHRRRPLQRHEERGGRRLRARAVGSPAVSARIKAPRYLSLDVLRGLTVALMIVVNTPGDWNHAYAQLLHAAWNGFTLTDWVFPTFLFAVGNALAFVLPGYAAKGRGAVLARIGKRSGLIFLLGFLLYWFPFMSPLSETRIPGVLQRIGLCFGLASLLLYFWGQRGGLWFCVAALLGYWALMTGYGDYTLAGNAGRQLDLWLLGEHHLYRGEGIAFDPEGLLGTLPATVNVIAGYFAGHLLVTRGHGRDTLVRLLAAGSVCIVLALCWNGVFPINKKLWTSSYVLLTVGLDLWLLSLLVWLIEVRGIRRGTYFFEVLGKNTLFIYLLSELAVILLQRLTVGGKDGYSWLYATLFQGWGSPQASSLLFAVAFMLMCWTVGWLMDRRGIYVKV</sequence>
<accession>A0A6L6PGM2</accession>
<feature type="transmembrane region" description="Helical" evidence="2">
    <location>
        <begin position="290"/>
        <end position="309"/>
    </location>
</feature>
<keyword evidence="5" id="KW-1185">Reference proteome</keyword>
<organism evidence="4 5">
    <name type="scientific">Duganella radicis</name>
    <dbReference type="NCBI Taxonomy" id="551988"/>
    <lineage>
        <taxon>Bacteria</taxon>
        <taxon>Pseudomonadati</taxon>
        <taxon>Pseudomonadota</taxon>
        <taxon>Betaproteobacteria</taxon>
        <taxon>Burkholderiales</taxon>
        <taxon>Oxalobacteraceae</taxon>
        <taxon>Telluria group</taxon>
        <taxon>Duganella</taxon>
    </lineage>
</organism>
<feature type="transmembrane region" description="Helical" evidence="2">
    <location>
        <begin position="88"/>
        <end position="108"/>
    </location>
</feature>
<keyword evidence="2" id="KW-1133">Transmembrane helix</keyword>
<feature type="compositionally biased region" description="Basic residues" evidence="1">
    <location>
        <begin position="1"/>
        <end position="15"/>
    </location>
</feature>
<keyword evidence="2" id="KW-0472">Membrane</keyword>
<evidence type="ECO:0000259" key="3">
    <source>
        <dbReference type="Pfam" id="PF07786"/>
    </source>
</evidence>
<dbReference type="EMBL" id="WNKY01000009">
    <property type="protein sequence ID" value="MTV38153.1"/>
    <property type="molecule type" value="Genomic_DNA"/>
</dbReference>
<dbReference type="Pfam" id="PF07786">
    <property type="entry name" value="HGSNAT_cat"/>
    <property type="match status" value="1"/>
</dbReference>
<dbReference type="Proteomes" id="UP000475582">
    <property type="component" value="Unassembled WGS sequence"/>
</dbReference>
<feature type="domain" description="Heparan-alpha-glucosaminide N-acetyltransferase catalytic" evidence="3">
    <location>
        <begin position="44"/>
        <end position="251"/>
    </location>
</feature>
<dbReference type="PANTHER" id="PTHR31061:SF24">
    <property type="entry name" value="LD22376P"/>
    <property type="match status" value="1"/>
</dbReference>
<evidence type="ECO:0000256" key="1">
    <source>
        <dbReference type="SAM" id="MobiDB-lite"/>
    </source>
</evidence>
<feature type="transmembrane region" description="Helical" evidence="2">
    <location>
        <begin position="261"/>
        <end position="278"/>
    </location>
</feature>
<feature type="transmembrane region" description="Helical" evidence="2">
    <location>
        <begin position="329"/>
        <end position="349"/>
    </location>
</feature>
<dbReference type="OrthoDB" id="9788724at2"/>
<reference evidence="4 5" key="1">
    <citation type="submission" date="2019-11" db="EMBL/GenBank/DDBJ databases">
        <title>Type strains purchased from KCTC, JCM and DSMZ.</title>
        <authorList>
            <person name="Lu H."/>
        </authorList>
    </citation>
    <scope>NUCLEOTIDE SEQUENCE [LARGE SCALE GENOMIC DNA]</scope>
    <source>
        <strain evidence="4 5">KCTC 22382</strain>
    </source>
</reference>
<dbReference type="AlphaFoldDB" id="A0A6L6PGM2"/>
<evidence type="ECO:0000256" key="2">
    <source>
        <dbReference type="SAM" id="Phobius"/>
    </source>
</evidence>
<feature type="region of interest" description="Disordered" evidence="1">
    <location>
        <begin position="1"/>
        <end position="26"/>
    </location>
</feature>
<feature type="transmembrane region" description="Helical" evidence="2">
    <location>
        <begin position="50"/>
        <end position="68"/>
    </location>
</feature>
<proteinExistence type="predicted"/>
<dbReference type="PANTHER" id="PTHR31061">
    <property type="entry name" value="LD22376P"/>
    <property type="match status" value="1"/>
</dbReference>
<keyword evidence="2" id="KW-0812">Transmembrane</keyword>
<feature type="transmembrane region" description="Helical" evidence="2">
    <location>
        <begin position="228"/>
        <end position="249"/>
    </location>
</feature>
<name>A0A6L6PGM2_9BURK</name>
<gene>
    <name evidence="4" type="ORF">GM676_11260</name>
</gene>
<dbReference type="InterPro" id="IPR012429">
    <property type="entry name" value="HGSNAT_cat"/>
</dbReference>
<evidence type="ECO:0000313" key="4">
    <source>
        <dbReference type="EMBL" id="MTV38153.1"/>
    </source>
</evidence>
<feature type="transmembrane region" description="Helical" evidence="2">
    <location>
        <begin position="120"/>
        <end position="139"/>
    </location>
</feature>
<feature type="transmembrane region" description="Helical" evidence="2">
    <location>
        <begin position="175"/>
        <end position="193"/>
    </location>
</feature>